<organism evidence="1 2">
    <name type="scientific">Hyaloperonospora arabidopsidis (strain Emoy2)</name>
    <name type="common">Downy mildew agent</name>
    <name type="synonym">Peronospora arabidopsidis</name>
    <dbReference type="NCBI Taxonomy" id="559515"/>
    <lineage>
        <taxon>Eukaryota</taxon>
        <taxon>Sar</taxon>
        <taxon>Stramenopiles</taxon>
        <taxon>Oomycota</taxon>
        <taxon>Peronosporomycetes</taxon>
        <taxon>Peronosporales</taxon>
        <taxon>Peronosporaceae</taxon>
        <taxon>Hyaloperonospora</taxon>
    </lineage>
</organism>
<dbReference type="HOGENOM" id="CLU_2745452_0_0_1"/>
<reference evidence="1" key="2">
    <citation type="submission" date="2015-06" db="UniProtKB">
        <authorList>
            <consortium name="EnsemblProtists"/>
        </authorList>
    </citation>
    <scope>IDENTIFICATION</scope>
    <source>
        <strain evidence="1">Emoy2</strain>
    </source>
</reference>
<dbReference type="AlphaFoldDB" id="M4B210"/>
<dbReference type="InParanoid" id="M4B210"/>
<dbReference type="EnsemblProtists" id="HpaT800307">
    <property type="protein sequence ID" value="HpaP800307"/>
    <property type="gene ID" value="HpaG800307"/>
</dbReference>
<dbReference type="EMBL" id="JH597777">
    <property type="status" value="NOT_ANNOTATED_CDS"/>
    <property type="molecule type" value="Genomic_DNA"/>
</dbReference>
<keyword evidence="2" id="KW-1185">Reference proteome</keyword>
<proteinExistence type="predicted"/>
<evidence type="ECO:0000313" key="1">
    <source>
        <dbReference type="EnsemblProtists" id="HpaP800307"/>
    </source>
</evidence>
<accession>M4B210</accession>
<dbReference type="VEuPathDB" id="FungiDB:HpaG800307"/>
<dbReference type="Proteomes" id="UP000011713">
    <property type="component" value="Unassembled WGS sequence"/>
</dbReference>
<name>M4B210_HYAAE</name>
<evidence type="ECO:0000313" key="2">
    <source>
        <dbReference type="Proteomes" id="UP000011713"/>
    </source>
</evidence>
<reference evidence="2" key="1">
    <citation type="journal article" date="2010" name="Science">
        <title>Signatures of adaptation to obligate biotrophy in the Hyaloperonospora arabidopsidis genome.</title>
        <authorList>
            <person name="Baxter L."/>
            <person name="Tripathy S."/>
            <person name="Ishaque N."/>
            <person name="Boot N."/>
            <person name="Cabral A."/>
            <person name="Kemen E."/>
            <person name="Thines M."/>
            <person name="Ah-Fong A."/>
            <person name="Anderson R."/>
            <person name="Badejoko W."/>
            <person name="Bittner-Eddy P."/>
            <person name="Boore J.L."/>
            <person name="Chibucos M.C."/>
            <person name="Coates M."/>
            <person name="Dehal P."/>
            <person name="Delehaunty K."/>
            <person name="Dong S."/>
            <person name="Downton P."/>
            <person name="Dumas B."/>
            <person name="Fabro G."/>
            <person name="Fronick C."/>
            <person name="Fuerstenberg S.I."/>
            <person name="Fulton L."/>
            <person name="Gaulin E."/>
            <person name="Govers F."/>
            <person name="Hughes L."/>
            <person name="Humphray S."/>
            <person name="Jiang R.H."/>
            <person name="Judelson H."/>
            <person name="Kamoun S."/>
            <person name="Kyung K."/>
            <person name="Meijer H."/>
            <person name="Minx P."/>
            <person name="Morris P."/>
            <person name="Nelson J."/>
            <person name="Phuntumart V."/>
            <person name="Qutob D."/>
            <person name="Rehmany A."/>
            <person name="Rougon-Cardoso A."/>
            <person name="Ryden P."/>
            <person name="Torto-Alalibo T."/>
            <person name="Studholme D."/>
            <person name="Wang Y."/>
            <person name="Win J."/>
            <person name="Wood J."/>
            <person name="Clifton S.W."/>
            <person name="Rogers J."/>
            <person name="Van den Ackerveken G."/>
            <person name="Jones J.D."/>
            <person name="McDowell J.M."/>
            <person name="Beynon J."/>
            <person name="Tyler B.M."/>
        </authorList>
    </citation>
    <scope>NUCLEOTIDE SEQUENCE [LARGE SCALE GENOMIC DNA]</scope>
    <source>
        <strain evidence="2">Emoy2</strain>
    </source>
</reference>
<protein>
    <submittedName>
        <fullName evidence="1">Uncharacterized protein</fullName>
    </submittedName>
</protein>
<sequence length="71" mass="8392">MARIVVRVRKERRSTSHRVALHYRGASYPRGGHGTCRNRCRRKEGQGVKPHLFEGQGRCRVEMRLDDFRKE</sequence>